<dbReference type="Proteomes" id="UP000014760">
    <property type="component" value="Unassembled WGS sequence"/>
</dbReference>
<accession>R7T5B6</accession>
<evidence type="ECO:0000313" key="1">
    <source>
        <dbReference type="EMBL" id="ELT88288.1"/>
    </source>
</evidence>
<organism evidence="1">
    <name type="scientific">Capitella teleta</name>
    <name type="common">Polychaete worm</name>
    <dbReference type="NCBI Taxonomy" id="283909"/>
    <lineage>
        <taxon>Eukaryota</taxon>
        <taxon>Metazoa</taxon>
        <taxon>Spiralia</taxon>
        <taxon>Lophotrochozoa</taxon>
        <taxon>Annelida</taxon>
        <taxon>Polychaeta</taxon>
        <taxon>Sedentaria</taxon>
        <taxon>Scolecida</taxon>
        <taxon>Capitellidae</taxon>
        <taxon>Capitella</taxon>
    </lineage>
</organism>
<reference evidence="1 3" key="2">
    <citation type="journal article" date="2013" name="Nature">
        <title>Insights into bilaterian evolution from three spiralian genomes.</title>
        <authorList>
            <person name="Simakov O."/>
            <person name="Marletaz F."/>
            <person name="Cho S.J."/>
            <person name="Edsinger-Gonzales E."/>
            <person name="Havlak P."/>
            <person name="Hellsten U."/>
            <person name="Kuo D.H."/>
            <person name="Larsson T."/>
            <person name="Lv J."/>
            <person name="Arendt D."/>
            <person name="Savage R."/>
            <person name="Osoegawa K."/>
            <person name="de Jong P."/>
            <person name="Grimwood J."/>
            <person name="Chapman J.A."/>
            <person name="Shapiro H."/>
            <person name="Aerts A."/>
            <person name="Otillar R.P."/>
            <person name="Terry A.Y."/>
            <person name="Boore J.L."/>
            <person name="Grigoriev I.V."/>
            <person name="Lindberg D.R."/>
            <person name="Seaver E.C."/>
            <person name="Weisblat D.A."/>
            <person name="Putnam N.H."/>
            <person name="Rokhsar D.S."/>
        </authorList>
    </citation>
    <scope>NUCLEOTIDE SEQUENCE</scope>
    <source>
        <strain evidence="1 3">I ESC-2004</strain>
    </source>
</reference>
<feature type="non-terminal residue" evidence="1">
    <location>
        <position position="1"/>
    </location>
</feature>
<dbReference type="EnsemblMetazoa" id="CapteT126561">
    <property type="protein sequence ID" value="CapteP126561"/>
    <property type="gene ID" value="CapteG126561"/>
</dbReference>
<reference evidence="2" key="3">
    <citation type="submission" date="2015-06" db="UniProtKB">
        <authorList>
            <consortium name="EnsemblMetazoa"/>
        </authorList>
    </citation>
    <scope>IDENTIFICATION</scope>
</reference>
<dbReference type="HOGENOM" id="CLU_2378671_0_0_1"/>
<protein>
    <submittedName>
        <fullName evidence="1 2">Uncharacterized protein</fullName>
    </submittedName>
</protein>
<proteinExistence type="predicted"/>
<evidence type="ECO:0000313" key="2">
    <source>
        <dbReference type="EnsemblMetazoa" id="CapteP126561"/>
    </source>
</evidence>
<dbReference type="EMBL" id="KB311882">
    <property type="protein sequence ID" value="ELT88288.1"/>
    <property type="molecule type" value="Genomic_DNA"/>
</dbReference>
<name>R7T5B6_CAPTE</name>
<dbReference type="AlphaFoldDB" id="R7T5B6"/>
<keyword evidence="3" id="KW-1185">Reference proteome</keyword>
<evidence type="ECO:0000313" key="3">
    <source>
        <dbReference type="Proteomes" id="UP000014760"/>
    </source>
</evidence>
<dbReference type="EMBL" id="AMQN01015419">
    <property type="status" value="NOT_ANNOTATED_CDS"/>
    <property type="molecule type" value="Genomic_DNA"/>
</dbReference>
<reference evidence="3" key="1">
    <citation type="submission" date="2012-12" db="EMBL/GenBank/DDBJ databases">
        <authorList>
            <person name="Hellsten U."/>
            <person name="Grimwood J."/>
            <person name="Chapman J.A."/>
            <person name="Shapiro H."/>
            <person name="Aerts A."/>
            <person name="Otillar R.P."/>
            <person name="Terry A.Y."/>
            <person name="Boore J.L."/>
            <person name="Simakov O."/>
            <person name="Marletaz F."/>
            <person name="Cho S.-J."/>
            <person name="Edsinger-Gonzales E."/>
            <person name="Havlak P."/>
            <person name="Kuo D.-H."/>
            <person name="Larsson T."/>
            <person name="Lv J."/>
            <person name="Arendt D."/>
            <person name="Savage R."/>
            <person name="Osoegawa K."/>
            <person name="de Jong P."/>
            <person name="Lindberg D.R."/>
            <person name="Seaver E.C."/>
            <person name="Weisblat D.A."/>
            <person name="Putnam N.H."/>
            <person name="Grigoriev I.V."/>
            <person name="Rokhsar D.S."/>
        </authorList>
    </citation>
    <scope>NUCLEOTIDE SEQUENCE</scope>
    <source>
        <strain evidence="3">I ESC-2004</strain>
    </source>
</reference>
<sequence length="95" mass="10601">RTCELVFGPVSIRTCEHSDLRAFELVSIRTYEHSAQQPIFPVLLTQIPITQGRMFGPNFSTRISTLPSVMPSAPKHNIIINIKATNIAMRRPGPS</sequence>
<gene>
    <name evidence="1" type="ORF">CAPTEDRAFT_126561</name>
</gene>